<sequence>MLLSEVIKYPILTEKTYGLMEKGIYTFAVSPKTHKIEIKKAVEFIFNVKVEKVSIINIDKKPKRVGRFNGFTNSVKKAYVYLAQGNSINLFPQDPSVEQELKTKEVEAESAKTKKASDAEKRAAEKIAAKNIKSTKANTSASTPKIRVRKVADK</sequence>
<feature type="compositionally biased region" description="Basic and acidic residues" evidence="7">
    <location>
        <begin position="101"/>
        <end position="128"/>
    </location>
</feature>
<dbReference type="PIR" id="B90585">
    <property type="entry name" value="B90585"/>
</dbReference>
<feature type="region of interest" description="Disordered" evidence="7">
    <location>
        <begin position="101"/>
        <end position="154"/>
    </location>
</feature>
<evidence type="ECO:0000313" key="9">
    <source>
        <dbReference type="Proteomes" id="UP000000528"/>
    </source>
</evidence>
<dbReference type="RefSeq" id="WP_010925387.1">
    <property type="nucleotide sequence ID" value="NC_002771.1"/>
</dbReference>
<evidence type="ECO:0000256" key="7">
    <source>
        <dbReference type="SAM" id="MobiDB-lite"/>
    </source>
</evidence>
<organism evidence="9">
    <name type="scientific">Mycoplasmopsis pulmonis (strain UAB CTIP)</name>
    <name type="common">Mycoplasma pulmonis</name>
    <dbReference type="NCBI Taxonomy" id="272635"/>
    <lineage>
        <taxon>Bacteria</taxon>
        <taxon>Bacillati</taxon>
        <taxon>Mycoplasmatota</taxon>
        <taxon>Mycoplasmoidales</taxon>
        <taxon>Metamycoplasmataceae</taxon>
        <taxon>Mycoplasmopsis</taxon>
    </lineage>
</organism>
<keyword evidence="3 6" id="KW-0694">RNA-binding</keyword>
<comment type="subunit">
    <text evidence="6">Part of the 50S ribosomal subunit. Contacts protein L29, and trigger factor when it is bound to the ribosome.</text>
</comment>
<reference evidence="8 9" key="1">
    <citation type="journal article" date="2001" name="Nucleic Acids Res.">
        <title>The complete genome sequence of the murine respiratory pathogen Mycoplasma pulmonis.</title>
        <authorList>
            <person name="Chambaud I."/>
            <person name="Heilig R."/>
            <person name="Ferris S."/>
            <person name="Barbe V."/>
            <person name="Samson D."/>
            <person name="Galisson F."/>
            <person name="Moszer I."/>
            <person name="Dybvig K."/>
            <person name="Wroblewski H."/>
            <person name="Viari A."/>
            <person name="Rocha E.P.C."/>
            <person name="Blanchard A."/>
        </authorList>
    </citation>
    <scope>NUCLEOTIDE SEQUENCE [LARGE SCALE GENOMIC DNA]</scope>
    <source>
        <strain evidence="8 9">UAB CTIP</strain>
    </source>
</reference>
<dbReference type="GO" id="GO:1990904">
    <property type="term" value="C:ribonucleoprotein complex"/>
    <property type="evidence" value="ECO:0007669"/>
    <property type="project" value="UniProtKB-KW"/>
</dbReference>
<evidence type="ECO:0000256" key="6">
    <source>
        <dbReference type="HAMAP-Rule" id="MF_01369"/>
    </source>
</evidence>
<dbReference type="AlphaFoldDB" id="Q98PY3"/>
<comment type="similarity">
    <text evidence="1 6">Belongs to the universal ribosomal protein uL23 family.</text>
</comment>
<dbReference type="InterPro" id="IPR013025">
    <property type="entry name" value="Ribosomal_uL23-like"/>
</dbReference>
<dbReference type="GO" id="GO:0005840">
    <property type="term" value="C:ribosome"/>
    <property type="evidence" value="ECO:0007669"/>
    <property type="project" value="UniProtKB-KW"/>
</dbReference>
<keyword evidence="2 6" id="KW-0699">rRNA-binding</keyword>
<dbReference type="KEGG" id="mpu:MYPU_5860"/>
<dbReference type="InterPro" id="IPR012677">
    <property type="entry name" value="Nucleotide-bd_a/b_plait_sf"/>
</dbReference>
<protein>
    <recommendedName>
        <fullName evidence="6">Large ribosomal subunit protein uL23</fullName>
    </recommendedName>
</protein>
<feature type="compositionally biased region" description="Polar residues" evidence="7">
    <location>
        <begin position="134"/>
        <end position="143"/>
    </location>
</feature>
<dbReference type="Gene3D" id="3.30.70.330">
    <property type="match status" value="1"/>
</dbReference>
<gene>
    <name evidence="6" type="primary">rplW</name>
    <name evidence="8" type="ordered locus">MYPU_5860</name>
</gene>
<evidence type="ECO:0000256" key="4">
    <source>
        <dbReference type="ARBA" id="ARBA00022980"/>
    </source>
</evidence>
<evidence type="ECO:0000256" key="1">
    <source>
        <dbReference type="ARBA" id="ARBA00006700"/>
    </source>
</evidence>
<keyword evidence="5 6" id="KW-0687">Ribonucleoprotein</keyword>
<dbReference type="Pfam" id="PF00276">
    <property type="entry name" value="Ribosomal_L23"/>
    <property type="match status" value="1"/>
</dbReference>
<evidence type="ECO:0000256" key="5">
    <source>
        <dbReference type="ARBA" id="ARBA00023274"/>
    </source>
</evidence>
<dbReference type="PANTHER" id="PTHR11620">
    <property type="entry name" value="60S RIBOSOMAL PROTEIN L23A"/>
    <property type="match status" value="1"/>
</dbReference>
<proteinExistence type="inferred from homology"/>
<dbReference type="SUPFAM" id="SSF54189">
    <property type="entry name" value="Ribosomal proteins S24e, L23 and L15e"/>
    <property type="match status" value="1"/>
</dbReference>
<keyword evidence="9" id="KW-1185">Reference proteome</keyword>
<evidence type="ECO:0000313" key="8">
    <source>
        <dbReference type="EMBL" id="CAC13759.1"/>
    </source>
</evidence>
<comment type="function">
    <text evidence="6">One of the early assembly proteins it binds 23S rRNA. One of the proteins that surrounds the polypeptide exit tunnel on the outside of the ribosome. Forms the main docking site for trigger factor binding to the ribosome.</text>
</comment>
<dbReference type="FunFam" id="3.30.70.330:FF:000001">
    <property type="entry name" value="50S ribosomal protein L23"/>
    <property type="match status" value="1"/>
</dbReference>
<keyword evidence="4 6" id="KW-0689">Ribosomal protein</keyword>
<dbReference type="NCBIfam" id="NF008919">
    <property type="entry name" value="PRK12280.1-3"/>
    <property type="match status" value="1"/>
</dbReference>
<dbReference type="eggNOG" id="COG0089">
    <property type="taxonomic scope" value="Bacteria"/>
</dbReference>
<dbReference type="NCBIfam" id="NF004363">
    <property type="entry name" value="PRK05738.2-4"/>
    <property type="match status" value="1"/>
</dbReference>
<dbReference type="EMBL" id="AL445565">
    <property type="protein sequence ID" value="CAC13759.1"/>
    <property type="molecule type" value="Genomic_DNA"/>
</dbReference>
<dbReference type="InterPro" id="IPR012678">
    <property type="entry name" value="Ribosomal_uL23/eL15/eS24_sf"/>
</dbReference>
<dbReference type="STRING" id="272635.gene:17577193"/>
<dbReference type="GO" id="GO:0003735">
    <property type="term" value="F:structural constituent of ribosome"/>
    <property type="evidence" value="ECO:0007669"/>
    <property type="project" value="InterPro"/>
</dbReference>
<dbReference type="GO" id="GO:0019843">
    <property type="term" value="F:rRNA binding"/>
    <property type="evidence" value="ECO:0007669"/>
    <property type="project" value="UniProtKB-UniRule"/>
</dbReference>
<evidence type="ECO:0000256" key="3">
    <source>
        <dbReference type="ARBA" id="ARBA00022884"/>
    </source>
</evidence>
<dbReference type="GO" id="GO:0006412">
    <property type="term" value="P:translation"/>
    <property type="evidence" value="ECO:0007669"/>
    <property type="project" value="UniProtKB-UniRule"/>
</dbReference>
<name>Q98PY3_MYCPU</name>
<accession>Q98PY3</accession>
<dbReference type="BioCyc" id="MPUL272635:G1GT6-598-MONOMER"/>
<dbReference type="Proteomes" id="UP000000528">
    <property type="component" value="Chromosome"/>
</dbReference>
<evidence type="ECO:0000256" key="2">
    <source>
        <dbReference type="ARBA" id="ARBA00022730"/>
    </source>
</evidence>
<dbReference type="HOGENOM" id="CLU_037562_1_0_14"/>
<dbReference type="HAMAP" id="MF_01369_B">
    <property type="entry name" value="Ribosomal_uL23_B"/>
    <property type="match status" value="1"/>
</dbReference>